<feature type="transmembrane region" description="Helical" evidence="11">
    <location>
        <begin position="268"/>
        <end position="287"/>
    </location>
</feature>
<dbReference type="CDD" id="cd02205">
    <property type="entry name" value="CBS_pair_SF"/>
    <property type="match status" value="1"/>
</dbReference>
<protein>
    <submittedName>
        <fullName evidence="13">Chloride channel protein</fullName>
    </submittedName>
</protein>
<comment type="caution">
    <text evidence="13">The sequence shown here is derived from an EMBL/GenBank/DDBJ whole genome shotgun (WGS) entry which is preliminary data.</text>
</comment>
<evidence type="ECO:0000259" key="12">
    <source>
        <dbReference type="PROSITE" id="PS51371"/>
    </source>
</evidence>
<dbReference type="PANTHER" id="PTHR43427:SF6">
    <property type="entry name" value="CHLORIDE CHANNEL PROTEIN CLC-E"/>
    <property type="match status" value="1"/>
</dbReference>
<keyword evidence="9" id="KW-0407">Ion channel</keyword>
<feature type="transmembrane region" description="Helical" evidence="11">
    <location>
        <begin position="321"/>
        <end position="344"/>
    </location>
</feature>
<dbReference type="RefSeq" id="WP_379047607.1">
    <property type="nucleotide sequence ID" value="NZ_JBHULZ010000041.1"/>
</dbReference>
<dbReference type="EMBL" id="JBHULZ010000041">
    <property type="protein sequence ID" value="MFD2698287.1"/>
    <property type="molecule type" value="Genomic_DNA"/>
</dbReference>
<keyword evidence="6 11" id="KW-0472">Membrane</keyword>
<gene>
    <name evidence="13" type="ORF">ACFSQ0_09810</name>
</gene>
<feature type="transmembrane region" description="Helical" evidence="11">
    <location>
        <begin position="234"/>
        <end position="256"/>
    </location>
</feature>
<dbReference type="PANTHER" id="PTHR43427">
    <property type="entry name" value="CHLORIDE CHANNEL PROTEIN CLC-E"/>
    <property type="match status" value="1"/>
</dbReference>
<evidence type="ECO:0000256" key="2">
    <source>
        <dbReference type="ARBA" id="ARBA00022448"/>
    </source>
</evidence>
<name>A0ABW5SHT7_9FLAO</name>
<feature type="transmembrane region" description="Helical" evidence="11">
    <location>
        <begin position="63"/>
        <end position="81"/>
    </location>
</feature>
<keyword evidence="2" id="KW-0813">Transport</keyword>
<dbReference type="InterPro" id="IPR001807">
    <property type="entry name" value="ClC"/>
</dbReference>
<dbReference type="Pfam" id="PF00571">
    <property type="entry name" value="CBS"/>
    <property type="match status" value="1"/>
</dbReference>
<dbReference type="SUPFAM" id="SSF54631">
    <property type="entry name" value="CBS-domain pair"/>
    <property type="match status" value="1"/>
</dbReference>
<keyword evidence="14" id="KW-1185">Reference proteome</keyword>
<feature type="transmembrane region" description="Helical" evidence="11">
    <location>
        <begin position="197"/>
        <end position="214"/>
    </location>
</feature>
<dbReference type="InterPro" id="IPR014743">
    <property type="entry name" value="Cl-channel_core"/>
</dbReference>
<feature type="transmembrane region" description="Helical" evidence="11">
    <location>
        <begin position="160"/>
        <end position="185"/>
    </location>
</feature>
<organism evidence="13 14">
    <name type="scientific">Mesonia sediminis</name>
    <dbReference type="NCBI Taxonomy" id="1703946"/>
    <lineage>
        <taxon>Bacteria</taxon>
        <taxon>Pseudomonadati</taxon>
        <taxon>Bacteroidota</taxon>
        <taxon>Flavobacteriia</taxon>
        <taxon>Flavobacteriales</taxon>
        <taxon>Flavobacteriaceae</taxon>
        <taxon>Mesonia</taxon>
    </lineage>
</organism>
<dbReference type="Gene3D" id="3.10.580.10">
    <property type="entry name" value="CBS-domain"/>
    <property type="match status" value="1"/>
</dbReference>
<evidence type="ECO:0000256" key="9">
    <source>
        <dbReference type="ARBA" id="ARBA00023303"/>
    </source>
</evidence>
<dbReference type="CDD" id="cd00400">
    <property type="entry name" value="Voltage_gated_ClC"/>
    <property type="match status" value="1"/>
</dbReference>
<sequence length="589" mass="65677">MPSNKKFFKRFLKWRYKNISDKNFINFLAILVGLAAGFSAVILKNLTHFISAIFEYGVVASYHRYWYFIFPLIGLLLTFLVKKIVIKTKVAHGIPMALFAMSKKEGKVNRSNLFTSLITAPLTVGFGGSVGLEGPSVATGAAFGSGISDLFHMKAQTRKLLLVCAAAGSLSAIFKAPIAAILFALEVFSLELTFTSMLPLLIASVSAVLTRLLLIGEQYIVNLNEIQHFEISNLLFYIFLGLFAGMVSIYFTMVYFKTENQFRKVQKPIFRVILAGIILGVLTYLVPPLYGEGFEFMNNIISQDYETALDSFLFPDQQSTWVVLSLMAGLIFLKPLATAVTLSGGGVGGVFAPVLFLGTVLGSFYVNFCKQLGFILPSNNFAMLGMAGLMAGVLQAPLTAMFLIAEVTGGYQLFIPLMLVVGTAFMISKSYQESNIYTKELKEKNALLTLDKDQSVLTLLNLDSIIETNFIILKPGMTLKDMLFKAVVKSKRNLYPVVDEDEKLIGVITLDDIRDIMFDQDKYESVLVEFLMHDPPDFIDYEQDHMQQIMLKFQNSAAWNLPVLKQGKYIGFVSKSKLLTAYRRKLITY</sequence>
<evidence type="ECO:0000256" key="5">
    <source>
        <dbReference type="ARBA" id="ARBA00023065"/>
    </source>
</evidence>
<dbReference type="SUPFAM" id="SSF81340">
    <property type="entry name" value="Clc chloride channel"/>
    <property type="match status" value="1"/>
</dbReference>
<dbReference type="InterPro" id="IPR050368">
    <property type="entry name" value="ClC-type_chloride_channel"/>
</dbReference>
<evidence type="ECO:0000256" key="3">
    <source>
        <dbReference type="ARBA" id="ARBA00022692"/>
    </source>
</evidence>
<dbReference type="PRINTS" id="PR00762">
    <property type="entry name" value="CLCHANNEL"/>
</dbReference>
<comment type="subcellular location">
    <subcellularLocation>
        <location evidence="1">Membrane</location>
        <topology evidence="1">Multi-pass membrane protein</topology>
    </subcellularLocation>
</comment>
<feature type="transmembrane region" description="Helical" evidence="11">
    <location>
        <begin position="350"/>
        <end position="369"/>
    </location>
</feature>
<feature type="transmembrane region" description="Helical" evidence="11">
    <location>
        <begin position="410"/>
        <end position="427"/>
    </location>
</feature>
<evidence type="ECO:0000256" key="10">
    <source>
        <dbReference type="PROSITE-ProRule" id="PRU00703"/>
    </source>
</evidence>
<evidence type="ECO:0000313" key="13">
    <source>
        <dbReference type="EMBL" id="MFD2698287.1"/>
    </source>
</evidence>
<reference evidence="14" key="1">
    <citation type="journal article" date="2019" name="Int. J. Syst. Evol. Microbiol.">
        <title>The Global Catalogue of Microorganisms (GCM) 10K type strain sequencing project: providing services to taxonomists for standard genome sequencing and annotation.</title>
        <authorList>
            <consortium name="The Broad Institute Genomics Platform"/>
            <consortium name="The Broad Institute Genome Sequencing Center for Infectious Disease"/>
            <person name="Wu L."/>
            <person name="Ma J."/>
        </authorList>
    </citation>
    <scope>NUCLEOTIDE SEQUENCE [LARGE SCALE GENOMIC DNA]</scope>
    <source>
        <strain evidence="14">KCTC 42255</strain>
    </source>
</reference>
<evidence type="ECO:0000256" key="8">
    <source>
        <dbReference type="ARBA" id="ARBA00023214"/>
    </source>
</evidence>
<proteinExistence type="predicted"/>
<accession>A0ABW5SHT7</accession>
<feature type="domain" description="CBS" evidence="12">
    <location>
        <begin position="466"/>
        <end position="525"/>
    </location>
</feature>
<dbReference type="InterPro" id="IPR000644">
    <property type="entry name" value="CBS_dom"/>
</dbReference>
<evidence type="ECO:0000256" key="7">
    <source>
        <dbReference type="ARBA" id="ARBA00023173"/>
    </source>
</evidence>
<keyword evidence="8" id="KW-0868">Chloride</keyword>
<keyword evidence="7" id="KW-0869">Chloride channel</keyword>
<keyword evidence="4 11" id="KW-1133">Transmembrane helix</keyword>
<dbReference type="Gene3D" id="1.10.3080.10">
    <property type="entry name" value="Clc chloride channel"/>
    <property type="match status" value="1"/>
</dbReference>
<evidence type="ECO:0000256" key="4">
    <source>
        <dbReference type="ARBA" id="ARBA00022989"/>
    </source>
</evidence>
<evidence type="ECO:0000256" key="1">
    <source>
        <dbReference type="ARBA" id="ARBA00004141"/>
    </source>
</evidence>
<dbReference type="PROSITE" id="PS51371">
    <property type="entry name" value="CBS"/>
    <property type="match status" value="1"/>
</dbReference>
<keyword evidence="10" id="KW-0129">CBS domain</keyword>
<keyword evidence="3 11" id="KW-0812">Transmembrane</keyword>
<evidence type="ECO:0000256" key="11">
    <source>
        <dbReference type="SAM" id="Phobius"/>
    </source>
</evidence>
<dbReference type="Pfam" id="PF00654">
    <property type="entry name" value="Voltage_CLC"/>
    <property type="match status" value="1"/>
</dbReference>
<dbReference type="Proteomes" id="UP001597357">
    <property type="component" value="Unassembled WGS sequence"/>
</dbReference>
<evidence type="ECO:0000256" key="6">
    <source>
        <dbReference type="ARBA" id="ARBA00023136"/>
    </source>
</evidence>
<dbReference type="InterPro" id="IPR046342">
    <property type="entry name" value="CBS_dom_sf"/>
</dbReference>
<evidence type="ECO:0000313" key="14">
    <source>
        <dbReference type="Proteomes" id="UP001597357"/>
    </source>
</evidence>
<feature type="transmembrane region" description="Helical" evidence="11">
    <location>
        <begin position="381"/>
        <end position="404"/>
    </location>
</feature>
<keyword evidence="5" id="KW-0406">Ion transport</keyword>
<feature type="transmembrane region" description="Helical" evidence="11">
    <location>
        <begin position="24"/>
        <end position="43"/>
    </location>
</feature>